<comment type="caution">
    <text evidence="2">The sequence shown here is derived from an EMBL/GenBank/DDBJ whole genome shotgun (WGS) entry which is preliminary data.</text>
</comment>
<evidence type="ECO:0000256" key="1">
    <source>
        <dbReference type="SAM" id="MobiDB-lite"/>
    </source>
</evidence>
<dbReference type="EMBL" id="BAAAYG010000005">
    <property type="protein sequence ID" value="GAA3285162.1"/>
    <property type="molecule type" value="Genomic_DNA"/>
</dbReference>
<evidence type="ECO:0000313" key="2">
    <source>
        <dbReference type="EMBL" id="GAA3285162.1"/>
    </source>
</evidence>
<sequence length="102" mass="10318">MELLAEAFAGRAGLVALGASLVPLAAQHLDLLGGAGGVRPAEQAGADGAGEQADHESQQQHRPHHAPSIPPAADTAGDTAGDRGGDVHRRPRNGILGRRAQV</sequence>
<keyword evidence="3" id="KW-1185">Reference proteome</keyword>
<dbReference type="Proteomes" id="UP001501736">
    <property type="component" value="Unassembled WGS sequence"/>
</dbReference>
<proteinExistence type="predicted"/>
<reference evidence="3" key="1">
    <citation type="journal article" date="2019" name="Int. J. Syst. Evol. Microbiol.">
        <title>The Global Catalogue of Microorganisms (GCM) 10K type strain sequencing project: providing services to taxonomists for standard genome sequencing and annotation.</title>
        <authorList>
            <consortium name="The Broad Institute Genomics Platform"/>
            <consortium name="The Broad Institute Genome Sequencing Center for Infectious Disease"/>
            <person name="Wu L."/>
            <person name="Ma J."/>
        </authorList>
    </citation>
    <scope>NUCLEOTIDE SEQUENCE [LARGE SCALE GENOMIC DNA]</scope>
    <source>
        <strain evidence="3">JCM 11483</strain>
    </source>
</reference>
<gene>
    <name evidence="2" type="ORF">GCM10020260_17250</name>
</gene>
<feature type="region of interest" description="Disordered" evidence="1">
    <location>
        <begin position="34"/>
        <end position="102"/>
    </location>
</feature>
<protein>
    <submittedName>
        <fullName evidence="2">Uncharacterized protein</fullName>
    </submittedName>
</protein>
<organism evidence="2 3">
    <name type="scientific">Nesterenkonia halobia</name>
    <dbReference type="NCBI Taxonomy" id="37922"/>
    <lineage>
        <taxon>Bacteria</taxon>
        <taxon>Bacillati</taxon>
        <taxon>Actinomycetota</taxon>
        <taxon>Actinomycetes</taxon>
        <taxon>Micrococcales</taxon>
        <taxon>Micrococcaceae</taxon>
        <taxon>Nesterenkonia</taxon>
    </lineage>
</organism>
<accession>A0ABP6RCQ4</accession>
<evidence type="ECO:0000313" key="3">
    <source>
        <dbReference type="Proteomes" id="UP001501736"/>
    </source>
</evidence>
<name>A0ABP6RCQ4_9MICC</name>
<feature type="compositionally biased region" description="Low complexity" evidence="1">
    <location>
        <begin position="41"/>
        <end position="51"/>
    </location>
</feature>